<feature type="transmembrane region" description="Helical" evidence="1">
    <location>
        <begin position="21"/>
        <end position="43"/>
    </location>
</feature>
<sequence>MGVVKVIKVKKKFRFWKVIKTILLATVAVVIIWVIYSNIMAVYEQRKYPAIGELVEVNGKNMHIYTKGQGDNTIVLLSGLATPAPALDFEPLINELSKTNKVVVVEPFGYGWSDLTDKERTVENIVEETRAALKKSNIKGPYILMPHSISGIYSLYYANNYSEEVKAIIGIDPTLPQMSEYFGDDVFPTMPKYTEYMAPIGIARLLAYVTPDNILPLSEKGTYTEVNLKMAKSIVAAK</sequence>
<evidence type="ECO:0000313" key="4">
    <source>
        <dbReference type="Proteomes" id="UP000288623"/>
    </source>
</evidence>
<dbReference type="SUPFAM" id="SSF53474">
    <property type="entry name" value="alpha/beta-Hydrolases"/>
    <property type="match status" value="1"/>
</dbReference>
<reference evidence="3 4" key="1">
    <citation type="submission" date="2014-11" db="EMBL/GenBank/DDBJ databases">
        <title>Genome sequence and analysis of novel Kurthia sp.</title>
        <authorList>
            <person name="Lawson J.N."/>
            <person name="Gonzalez J.E."/>
            <person name="Rinauldi L."/>
            <person name="Xuan Z."/>
            <person name="Firman A."/>
            <person name="Shaddox L."/>
            <person name="Trudeau A."/>
            <person name="Shah S."/>
            <person name="Reiman D."/>
        </authorList>
    </citation>
    <scope>NUCLEOTIDE SEQUENCE [LARGE SCALE GENOMIC DNA]</scope>
    <source>
        <strain evidence="3 4">3B1D</strain>
    </source>
</reference>
<feature type="domain" description="AB hydrolase-1" evidence="2">
    <location>
        <begin position="73"/>
        <end position="186"/>
    </location>
</feature>
<evidence type="ECO:0000313" key="3">
    <source>
        <dbReference type="EMBL" id="RUS49498.1"/>
    </source>
</evidence>
<dbReference type="GO" id="GO:0016787">
    <property type="term" value="F:hydrolase activity"/>
    <property type="evidence" value="ECO:0007669"/>
    <property type="project" value="UniProtKB-KW"/>
</dbReference>
<proteinExistence type="predicted"/>
<keyword evidence="4" id="KW-1185">Reference proteome</keyword>
<organism evidence="3 4">
    <name type="scientific">Candidatus Kurthia intestinigallinarum</name>
    <dbReference type="NCBI Taxonomy" id="1562256"/>
    <lineage>
        <taxon>Bacteria</taxon>
        <taxon>Bacillati</taxon>
        <taxon>Bacillota</taxon>
        <taxon>Bacilli</taxon>
        <taxon>Bacillales</taxon>
        <taxon>Caryophanaceae</taxon>
        <taxon>Kurthia</taxon>
    </lineage>
</organism>
<dbReference type="PANTHER" id="PTHR46438">
    <property type="entry name" value="ALPHA/BETA-HYDROLASES SUPERFAMILY PROTEIN"/>
    <property type="match status" value="1"/>
</dbReference>
<keyword evidence="1" id="KW-1133">Transmembrane helix</keyword>
<evidence type="ECO:0000256" key="1">
    <source>
        <dbReference type="SAM" id="Phobius"/>
    </source>
</evidence>
<accession>A0A433RNU7</accession>
<keyword evidence="3" id="KW-0378">Hydrolase</keyword>
<name>A0A433RNU7_9BACL</name>
<dbReference type="Gene3D" id="3.40.50.1820">
    <property type="entry name" value="alpha/beta hydrolase"/>
    <property type="match status" value="1"/>
</dbReference>
<protein>
    <submittedName>
        <fullName evidence="3">Alpha/beta hydrolase</fullName>
    </submittedName>
</protein>
<dbReference type="InterPro" id="IPR000073">
    <property type="entry name" value="AB_hydrolase_1"/>
</dbReference>
<dbReference type="AlphaFoldDB" id="A0A433RNU7"/>
<evidence type="ECO:0000259" key="2">
    <source>
        <dbReference type="Pfam" id="PF00561"/>
    </source>
</evidence>
<dbReference type="EMBL" id="JTFC01000214">
    <property type="protein sequence ID" value="RUS49498.1"/>
    <property type="molecule type" value="Genomic_DNA"/>
</dbReference>
<feature type="non-terminal residue" evidence="3">
    <location>
        <position position="238"/>
    </location>
</feature>
<dbReference type="PANTHER" id="PTHR46438:SF11">
    <property type="entry name" value="LIPASE-RELATED"/>
    <property type="match status" value="1"/>
</dbReference>
<dbReference type="Proteomes" id="UP000288623">
    <property type="component" value="Unassembled WGS sequence"/>
</dbReference>
<keyword evidence="1" id="KW-0472">Membrane</keyword>
<keyword evidence="1" id="KW-0812">Transmembrane</keyword>
<dbReference type="InterPro" id="IPR029058">
    <property type="entry name" value="AB_hydrolase_fold"/>
</dbReference>
<comment type="caution">
    <text evidence="3">The sequence shown here is derived from an EMBL/GenBank/DDBJ whole genome shotgun (WGS) entry which is preliminary data.</text>
</comment>
<gene>
    <name evidence="3" type="ORF">QI30_19990</name>
</gene>
<dbReference type="Pfam" id="PF00561">
    <property type="entry name" value="Abhydrolase_1"/>
    <property type="match status" value="1"/>
</dbReference>